<protein>
    <submittedName>
        <fullName evidence="2">Putative secreted protein</fullName>
    </submittedName>
</protein>
<name>A0A6B0UGQ0_IXORI</name>
<feature type="chain" id="PRO_5025378921" evidence="1">
    <location>
        <begin position="23"/>
        <end position="106"/>
    </location>
</feature>
<reference evidence="2" key="1">
    <citation type="submission" date="2019-12" db="EMBL/GenBank/DDBJ databases">
        <title>An insight into the sialome of adult female Ixodes ricinus ticks feeding for 6 days.</title>
        <authorList>
            <person name="Perner J."/>
            <person name="Ribeiro J.M.C."/>
        </authorList>
    </citation>
    <scope>NUCLEOTIDE SEQUENCE</scope>
    <source>
        <strain evidence="2">Semi-engorged</strain>
        <tissue evidence="2">Salivary glands</tissue>
    </source>
</reference>
<dbReference type="AlphaFoldDB" id="A0A6B0UGQ0"/>
<evidence type="ECO:0000256" key="1">
    <source>
        <dbReference type="SAM" id="SignalP"/>
    </source>
</evidence>
<organism evidence="2">
    <name type="scientific">Ixodes ricinus</name>
    <name type="common">Common tick</name>
    <name type="synonym">Acarus ricinus</name>
    <dbReference type="NCBI Taxonomy" id="34613"/>
    <lineage>
        <taxon>Eukaryota</taxon>
        <taxon>Metazoa</taxon>
        <taxon>Ecdysozoa</taxon>
        <taxon>Arthropoda</taxon>
        <taxon>Chelicerata</taxon>
        <taxon>Arachnida</taxon>
        <taxon>Acari</taxon>
        <taxon>Parasitiformes</taxon>
        <taxon>Ixodida</taxon>
        <taxon>Ixodoidea</taxon>
        <taxon>Ixodidae</taxon>
        <taxon>Ixodinae</taxon>
        <taxon>Ixodes</taxon>
    </lineage>
</organism>
<evidence type="ECO:0000313" key="2">
    <source>
        <dbReference type="EMBL" id="MXU89164.1"/>
    </source>
</evidence>
<proteinExistence type="predicted"/>
<feature type="signal peptide" evidence="1">
    <location>
        <begin position="1"/>
        <end position="22"/>
    </location>
</feature>
<dbReference type="EMBL" id="GIFC01007081">
    <property type="protein sequence ID" value="MXU89164.1"/>
    <property type="molecule type" value="Transcribed_RNA"/>
</dbReference>
<accession>A0A6B0UGQ0</accession>
<keyword evidence="1" id="KW-0732">Signal</keyword>
<sequence>MWQPSTDPLLPVLVCLYNGAMLCDVVVVPPVTSQCYLTSHYNVTLQCTRGVFVTPTPPGIMTSCVIVTPRLTFPAKFSGKMYPLKYDRWYCSLKEKEQVLSLPRRL</sequence>